<dbReference type="EMBL" id="JANBPW010000849">
    <property type="protein sequence ID" value="KAJ1948060.1"/>
    <property type="molecule type" value="Genomic_DNA"/>
</dbReference>
<protein>
    <submittedName>
        <fullName evidence="1">Uncharacterized protein</fullName>
    </submittedName>
</protein>
<sequence>MLNAMCTQAERYLGDKVISKTTSWCIGITRVPQSVLQPMLLRIVRICSRIMTQYETSTSIAFECLTAIDTLARRLPVDMRKLASFWCFPVMRALVSSLPRVRSKADTIIRLNIPWLAADAHKPELDSVAKAFLDSRLDYMLQSLTRLIHQGESVYAVRAWGMLMTVCAKYIRPRINEMLKVIQVCFNSGDPPVLVAALMQWRCLVYSFQWEGRIGFKKCVQLIMTPITSILANKESAVEVRLACMRCWATLVYALGDGVAAHSETLIRPIAEAAAEDDSVEVLEVVARVLASLLNQLVLLPDKTPKFVVSPVIIGTTTLAASDGKSLAETHGPFSSVGEFSKGDNTGMLGQYVVGVPTESVGEILPYIIGFIGRYIETVCQGECQVPDGGMVSFAVLCNAVCVSLSKLGNDTARDISSHLASVWTVFSATTPICPGREPCKCPSVGGEEPKSLHEVLAAALLQNVGDLSAQTVSLSPEVVDRAFPLVDQLVGQGAVLSSTLVSEFAALFPETVSEHTAVRRHVLVGHLSNAVTLALSINDAISRNGGISASCWKSHMAIPAWQRTNSLEAAVTTVELGTRIASCLHPCIGGTSHDAITAVLQTITQDMDLSSVLDSKGSDSDQGNLMYLFFRHAMLLAGSPWFAGASQREPVAVPKTNPERPPSNPDMAKHRAPMWKHAYDAVIQLFKENRLVVNQPTAALFARLAAESTKSQDATKWVPRAFSVAVLLGIATVASSCDYVCGTPGIIAAALDMDTSEDLSRNLFYLSGIDLLQKGTSELLRLRRPQTTALPIMIQICRAVSEMLESDPVASTHVPQNELDTLLTATERFFAFDSKDTATSLVATLCVILESAAPQQPEPAVTQEPPDVAMDVAEDPPAAPESSVLPTQQDTPDPQVVTRKRQRVSSSQPSSDCASEQGTPTKKRKAKKSKKRSVPTLASVLDQLEALLVDADSQSVTELCAVQGRLTAIQQVLCEAMGSKLARQNEEQQTEQTAS</sequence>
<evidence type="ECO:0000313" key="2">
    <source>
        <dbReference type="Proteomes" id="UP001150603"/>
    </source>
</evidence>
<keyword evidence="2" id="KW-1185">Reference proteome</keyword>
<comment type="caution">
    <text evidence="1">The sequence shown here is derived from an EMBL/GenBank/DDBJ whole genome shotgun (WGS) entry which is preliminary data.</text>
</comment>
<proteinExistence type="predicted"/>
<dbReference type="Proteomes" id="UP001150603">
    <property type="component" value="Unassembled WGS sequence"/>
</dbReference>
<evidence type="ECO:0000313" key="1">
    <source>
        <dbReference type="EMBL" id="KAJ1948060.1"/>
    </source>
</evidence>
<organism evidence="1 2">
    <name type="scientific">Linderina macrospora</name>
    <dbReference type="NCBI Taxonomy" id="4868"/>
    <lineage>
        <taxon>Eukaryota</taxon>
        <taxon>Fungi</taxon>
        <taxon>Fungi incertae sedis</taxon>
        <taxon>Zoopagomycota</taxon>
        <taxon>Kickxellomycotina</taxon>
        <taxon>Kickxellomycetes</taxon>
        <taxon>Kickxellales</taxon>
        <taxon>Kickxellaceae</taxon>
        <taxon>Linderina</taxon>
    </lineage>
</organism>
<gene>
    <name evidence="1" type="ORF">FBU59_001766</name>
</gene>
<name>A0ACC1JD05_9FUNG</name>
<reference evidence="1" key="1">
    <citation type="submission" date="2022-07" db="EMBL/GenBank/DDBJ databases">
        <title>Phylogenomic reconstructions and comparative analyses of Kickxellomycotina fungi.</title>
        <authorList>
            <person name="Reynolds N.K."/>
            <person name="Stajich J.E."/>
            <person name="Barry K."/>
            <person name="Grigoriev I.V."/>
            <person name="Crous P."/>
            <person name="Smith M.E."/>
        </authorList>
    </citation>
    <scope>NUCLEOTIDE SEQUENCE</scope>
    <source>
        <strain evidence="1">NRRL 5244</strain>
    </source>
</reference>
<accession>A0ACC1JD05</accession>